<dbReference type="OMA" id="KKCESVQ"/>
<dbReference type="Pfam" id="PF05557">
    <property type="entry name" value="MAD"/>
    <property type="match status" value="1"/>
</dbReference>
<keyword evidence="1" id="KW-0175">Coiled coil</keyword>
<feature type="region of interest" description="Disordered" evidence="2">
    <location>
        <begin position="1"/>
        <end position="45"/>
    </location>
</feature>
<dbReference type="PANTHER" id="PTHR21734">
    <property type="entry name" value="INHIBITOR OF NUCLEAR FACTOR KAPPA-B KINASE-INTERACTING PROTEIN"/>
    <property type="match status" value="1"/>
</dbReference>
<dbReference type="GeneTree" id="ENSGT00500000045001"/>
<dbReference type="InParanoid" id="A0A4W3IN73"/>
<dbReference type="KEGG" id="cmk:103187961"/>
<reference evidence="4" key="2">
    <citation type="journal article" date="2007" name="PLoS Biol.">
        <title>Survey sequencing and comparative analysis of the elephant shark (Callorhinchus milii) genome.</title>
        <authorList>
            <person name="Venkatesh B."/>
            <person name="Kirkness E.F."/>
            <person name="Loh Y.H."/>
            <person name="Halpern A.L."/>
            <person name="Lee A.P."/>
            <person name="Johnson J."/>
            <person name="Dandona N."/>
            <person name="Viswanathan L.D."/>
            <person name="Tay A."/>
            <person name="Venter J.C."/>
            <person name="Strausberg R.L."/>
            <person name="Brenner S."/>
        </authorList>
    </citation>
    <scope>NUCLEOTIDE SEQUENCE [LARGE SCALE GENOMIC DNA]</scope>
</reference>
<keyword evidence="4" id="KW-1185">Reference proteome</keyword>
<evidence type="ECO:0000313" key="4">
    <source>
        <dbReference type="Proteomes" id="UP000314986"/>
    </source>
</evidence>
<evidence type="ECO:0000313" key="3">
    <source>
        <dbReference type="Ensembl" id="ENSCMIP00000031829.1"/>
    </source>
</evidence>
<gene>
    <name evidence="3" type="primary">LOC103187961</name>
</gene>
<dbReference type="RefSeq" id="XP_007905908.1">
    <property type="nucleotide sequence ID" value="XM_007907717.2"/>
</dbReference>
<dbReference type="Ensembl" id="ENSCMIT00000032315.1">
    <property type="protein sequence ID" value="ENSCMIP00000031829.1"/>
    <property type="gene ID" value="ENSCMIG00000013626.1"/>
</dbReference>
<reference evidence="4" key="3">
    <citation type="journal article" date="2014" name="Nature">
        <title>Elephant shark genome provides unique insights into gnathostome evolution.</title>
        <authorList>
            <consortium name="International Elephant Shark Genome Sequencing Consortium"/>
            <person name="Venkatesh B."/>
            <person name="Lee A.P."/>
            <person name="Ravi V."/>
            <person name="Maurya A.K."/>
            <person name="Lian M.M."/>
            <person name="Swann J.B."/>
            <person name="Ohta Y."/>
            <person name="Flajnik M.F."/>
            <person name="Sutoh Y."/>
            <person name="Kasahara M."/>
            <person name="Hoon S."/>
            <person name="Gangu V."/>
            <person name="Roy S.W."/>
            <person name="Irimia M."/>
            <person name="Korzh V."/>
            <person name="Kondrychyn I."/>
            <person name="Lim Z.W."/>
            <person name="Tay B.H."/>
            <person name="Tohari S."/>
            <person name="Kong K.W."/>
            <person name="Ho S."/>
            <person name="Lorente-Galdos B."/>
            <person name="Quilez J."/>
            <person name="Marques-Bonet T."/>
            <person name="Raney B.J."/>
            <person name="Ingham P.W."/>
            <person name="Tay A."/>
            <person name="Hillier L.W."/>
            <person name="Minx P."/>
            <person name="Boehm T."/>
            <person name="Wilson R.K."/>
            <person name="Brenner S."/>
            <person name="Warren W.C."/>
        </authorList>
    </citation>
    <scope>NUCLEOTIDE SEQUENCE [LARGE SCALE GENOMIC DNA]</scope>
</reference>
<evidence type="ECO:0000256" key="2">
    <source>
        <dbReference type="SAM" id="MobiDB-lite"/>
    </source>
</evidence>
<dbReference type="InterPro" id="IPR008672">
    <property type="entry name" value="Mad1"/>
</dbReference>
<evidence type="ECO:0000256" key="1">
    <source>
        <dbReference type="SAM" id="Coils"/>
    </source>
</evidence>
<reference evidence="4" key="1">
    <citation type="journal article" date="2006" name="Science">
        <title>Ancient noncoding elements conserved in the human genome.</title>
        <authorList>
            <person name="Venkatesh B."/>
            <person name="Kirkness E.F."/>
            <person name="Loh Y.H."/>
            <person name="Halpern A.L."/>
            <person name="Lee A.P."/>
            <person name="Johnson J."/>
            <person name="Dandona N."/>
            <person name="Viswanathan L.D."/>
            <person name="Tay A."/>
            <person name="Venter J.C."/>
            <person name="Strausberg R.L."/>
            <person name="Brenner S."/>
        </authorList>
    </citation>
    <scope>NUCLEOTIDE SEQUENCE [LARGE SCALE GENOMIC DNA]</scope>
</reference>
<feature type="coiled-coil region" evidence="1">
    <location>
        <begin position="93"/>
        <end position="120"/>
    </location>
</feature>
<accession>A0A4W3IN73</accession>
<reference evidence="3" key="5">
    <citation type="submission" date="2025-09" db="UniProtKB">
        <authorList>
            <consortium name="Ensembl"/>
        </authorList>
    </citation>
    <scope>IDENTIFICATION</scope>
</reference>
<sequence length="357" mass="39971">MSAEIKPRKRSAAVPGQSGGARAHPVTAVAEQPERGRCRKDSPRRPHADVRTALCVLSLLASAALGGLIFQQAAKFADVEEKYQLLYMKSLAVQDLKKEISKISEKCEKSQENLDKFKGQSLMAQIEDLQIDVNEMKSWSFSITEKRNEMYEKIVLLTEAIEKIGNSTAYISNDVTTKISGIRTDMRRTSGLDSDVVSLKESLLDLENKATEVEKMFILKIGDLVIKSVEQITQIKKALSKNTEEIKFVQKKMDELKAKDDTFSDRFVSLENSRAKLIKTVTFANDLKPKVFHLKKDLSVLESHVNDLIGRIGQLSSALLKKNEEIAVLNKQISNCTVIPNDVKDLKDQLDQVTEMG</sequence>
<protein>
    <recommendedName>
        <fullName evidence="5">Inhibitor of nuclear factor kappa-B kinase-interacting protein</fullName>
    </recommendedName>
</protein>
<dbReference type="PANTHER" id="PTHR21734:SF10">
    <property type="entry name" value="INHIBITOR OF NUCLEAR FACTOR KAPPA-B KINASE-INTERACTING PROTEIN"/>
    <property type="match status" value="1"/>
</dbReference>
<dbReference type="Proteomes" id="UP000314986">
    <property type="component" value="Unassembled WGS sequence"/>
</dbReference>
<feature type="coiled-coil region" evidence="1">
    <location>
        <begin position="196"/>
        <end position="259"/>
    </location>
</feature>
<name>A0A4W3IN73_CALMI</name>
<dbReference type="GO" id="GO:0007094">
    <property type="term" value="P:mitotic spindle assembly checkpoint signaling"/>
    <property type="evidence" value="ECO:0007669"/>
    <property type="project" value="InterPro"/>
</dbReference>
<dbReference type="OrthoDB" id="9907187at2759"/>
<organism evidence="3 4">
    <name type="scientific">Callorhinchus milii</name>
    <name type="common">Ghost shark</name>
    <dbReference type="NCBI Taxonomy" id="7868"/>
    <lineage>
        <taxon>Eukaryota</taxon>
        <taxon>Metazoa</taxon>
        <taxon>Chordata</taxon>
        <taxon>Craniata</taxon>
        <taxon>Vertebrata</taxon>
        <taxon>Chondrichthyes</taxon>
        <taxon>Holocephali</taxon>
        <taxon>Chimaeriformes</taxon>
        <taxon>Callorhinchidae</taxon>
        <taxon>Callorhinchus</taxon>
    </lineage>
</organism>
<dbReference type="InterPro" id="IPR024152">
    <property type="entry name" value="Inh_kappa-B_kinase-int"/>
</dbReference>
<evidence type="ECO:0008006" key="5">
    <source>
        <dbReference type="Google" id="ProtNLM"/>
    </source>
</evidence>
<proteinExistence type="predicted"/>
<feature type="compositionally biased region" description="Basic and acidic residues" evidence="2">
    <location>
        <begin position="32"/>
        <end position="45"/>
    </location>
</feature>
<reference evidence="3" key="4">
    <citation type="submission" date="2025-08" db="UniProtKB">
        <authorList>
            <consortium name="Ensembl"/>
        </authorList>
    </citation>
    <scope>IDENTIFICATION</scope>
</reference>
<dbReference type="GeneID" id="103187961"/>
<dbReference type="AlphaFoldDB" id="A0A4W3IN73"/>